<evidence type="ECO:0000313" key="2">
    <source>
        <dbReference type="EMBL" id="KAA6383323.1"/>
    </source>
</evidence>
<feature type="region of interest" description="Disordered" evidence="1">
    <location>
        <begin position="900"/>
        <end position="947"/>
    </location>
</feature>
<comment type="caution">
    <text evidence="2">The sequence shown here is derived from an EMBL/GenBank/DDBJ whole genome shotgun (WGS) entry which is preliminary data.</text>
</comment>
<reference evidence="2 3" key="1">
    <citation type="submission" date="2019-03" db="EMBL/GenBank/DDBJ databases">
        <title>Single cell metagenomics reveals metabolic interactions within the superorganism composed of flagellate Streblomastix strix and complex community of Bacteroidetes bacteria on its surface.</title>
        <authorList>
            <person name="Treitli S.C."/>
            <person name="Kolisko M."/>
            <person name="Husnik F."/>
            <person name="Keeling P."/>
            <person name="Hampl V."/>
        </authorList>
    </citation>
    <scope>NUCLEOTIDE SEQUENCE [LARGE SCALE GENOMIC DNA]</scope>
    <source>
        <strain evidence="2">ST1C</strain>
    </source>
</reference>
<dbReference type="OrthoDB" id="5978103at2759"/>
<feature type="compositionally biased region" description="Low complexity" evidence="1">
    <location>
        <begin position="525"/>
        <end position="537"/>
    </location>
</feature>
<feature type="region of interest" description="Disordered" evidence="1">
    <location>
        <begin position="511"/>
        <end position="537"/>
    </location>
</feature>
<sequence length="947" mass="104872">MQQKVRPEVIHLSDDVNVSQAIRYARKWANLNKGPGIIYPASQVNPYSRGTNQNYWEFVNVQKGKTLQDVQPDVGVNSIINKVGAEEHPDIQILDTNKPLHPDKPQLHEANTKREKVIFTFGKQTHPSGISPIIGALKAGLKACGKTLEIVGIGLSFADKAQSSQIDRPEVILKEAATFCDGFPGGATGAAIGSCIFPGIGTVIGGLIGSHLWSSVDEKVVGQAKTCGISLSSDLKVDMLSKLQFNLPTIDTVYLDETGKLVLMSDQQQDQTVSRIENVTSEDFLLALAIALSGQSISFSLDPWDPQQPDGPYYQKVFYPDILRGTLFGETLFQTDYDMKKLAFGLLQVPGLTSELTFRLNEQNSGLSRHRLWIVSDNIQMNVSHSESGQQLEFGQCQMRVCYKELQIDPTSRSGFRDVETSDNKDGYQHKFSTHMTEKYNIIAANHPEYARLQNLAKLFALSKWLVEQGVYIDTELLVSALRQRGVKIPNNISIFDSLGTLDLKMNEQLSQQDPLRAPVDRLTNSESKQTTSTTSEGIRTTTMIVTLSGGIDLQPQCQITELKTPNKPIDPDLMKFIVDSPADQCISITDKNQTVLIPLNFLSEKMVADTIASSAEKFASSDLKKALEIGQDALNTSSQSLKANILMLNTCIQLGLHKDALISCVNAAVLTPDDQKSDEYLKLADQSLNEIWKHPLNPQIRANWVNRFDIYVPDDWIELEISGVDPTLSKIFVSQVMNITTKETPIETLVISEFEQSPNFSTFIELIRSHNTDGEMVSNLYSSFVPGVFAALVNPQLVSASVATVSSTATFIITKILGFANGQHFAYYHLFILPDSTLGHGKKCLFLMISCRDAMTPLMNHWSKELWDLTIKSATRIPQQQILPNQIRNQQDKDSKLQSALVESVHNSGQSKQDAEMTQAISASISERKNPAATKKSKLVKKKKSS</sequence>
<evidence type="ECO:0000313" key="3">
    <source>
        <dbReference type="Proteomes" id="UP000324800"/>
    </source>
</evidence>
<gene>
    <name evidence="2" type="ORF">EZS28_021151</name>
</gene>
<evidence type="ECO:0000256" key="1">
    <source>
        <dbReference type="SAM" id="MobiDB-lite"/>
    </source>
</evidence>
<dbReference type="Proteomes" id="UP000324800">
    <property type="component" value="Unassembled WGS sequence"/>
</dbReference>
<feature type="compositionally biased region" description="Basic residues" evidence="1">
    <location>
        <begin position="936"/>
        <end position="947"/>
    </location>
</feature>
<proteinExistence type="predicted"/>
<name>A0A5J4VM31_9EUKA</name>
<accession>A0A5J4VM31</accession>
<dbReference type="EMBL" id="SNRW01006305">
    <property type="protein sequence ID" value="KAA6383323.1"/>
    <property type="molecule type" value="Genomic_DNA"/>
</dbReference>
<protein>
    <submittedName>
        <fullName evidence="2">Uncharacterized protein</fullName>
    </submittedName>
</protein>
<dbReference type="AlphaFoldDB" id="A0A5J4VM31"/>
<organism evidence="2 3">
    <name type="scientific">Streblomastix strix</name>
    <dbReference type="NCBI Taxonomy" id="222440"/>
    <lineage>
        <taxon>Eukaryota</taxon>
        <taxon>Metamonada</taxon>
        <taxon>Preaxostyla</taxon>
        <taxon>Oxymonadida</taxon>
        <taxon>Streblomastigidae</taxon>
        <taxon>Streblomastix</taxon>
    </lineage>
</organism>